<proteinExistence type="predicted"/>
<evidence type="ECO:0000313" key="1">
    <source>
        <dbReference type="EMBL" id="KTT74154.1"/>
    </source>
</evidence>
<dbReference type="PATRIC" id="fig|869719.3.peg.692"/>
<dbReference type="RefSeq" id="WP_058755101.1">
    <property type="nucleotide sequence ID" value="NZ_LDTB01000013.1"/>
</dbReference>
<evidence type="ECO:0000313" key="2">
    <source>
        <dbReference type="Proteomes" id="UP000074310"/>
    </source>
</evidence>
<organism evidence="1 2">
    <name type="scientific">Sphingomonas endophytica</name>
    <dbReference type="NCBI Taxonomy" id="869719"/>
    <lineage>
        <taxon>Bacteria</taxon>
        <taxon>Pseudomonadati</taxon>
        <taxon>Pseudomonadota</taxon>
        <taxon>Alphaproteobacteria</taxon>
        <taxon>Sphingomonadales</taxon>
        <taxon>Sphingomonadaceae</taxon>
        <taxon>Sphingomonas</taxon>
    </lineage>
</organism>
<protein>
    <submittedName>
        <fullName evidence="1">Uncharacterized protein</fullName>
    </submittedName>
</protein>
<keyword evidence="2" id="KW-1185">Reference proteome</keyword>
<name>A0A147I603_9SPHN</name>
<sequence length="122" mass="13028">MMAMPLQSATDVSNSDLATLSRAPGEDIAAFLDRFAARIARAYHAGDLPYAIGDSILGDLRGLLEGLWMDGIAHRWPALFQQVHDAFEAGAYHRRADGSDDPVATYTDPAIAAIVARLDGGT</sequence>
<comment type="caution">
    <text evidence="1">The sequence shown here is derived from an EMBL/GenBank/DDBJ whole genome shotgun (WGS) entry which is preliminary data.</text>
</comment>
<dbReference type="Proteomes" id="UP000074310">
    <property type="component" value="Unassembled WGS sequence"/>
</dbReference>
<dbReference type="AlphaFoldDB" id="A0A147I603"/>
<accession>A0A147I603</accession>
<reference evidence="1 2" key="1">
    <citation type="journal article" date="2016" name="Front. Microbiol.">
        <title>Genomic Resource of Rice Seed Associated Bacteria.</title>
        <authorList>
            <person name="Midha S."/>
            <person name="Bansal K."/>
            <person name="Sharma S."/>
            <person name="Kumar N."/>
            <person name="Patil P.P."/>
            <person name="Chaudhry V."/>
            <person name="Patil P.B."/>
        </authorList>
    </citation>
    <scope>NUCLEOTIDE SEQUENCE [LARGE SCALE GENOMIC DNA]</scope>
    <source>
        <strain evidence="1 2">NS334</strain>
    </source>
</reference>
<gene>
    <name evidence="1" type="ORF">NS334_06245</name>
</gene>
<dbReference type="EMBL" id="LDTB01000013">
    <property type="protein sequence ID" value="KTT74154.1"/>
    <property type="molecule type" value="Genomic_DNA"/>
</dbReference>